<evidence type="ECO:0000313" key="2">
    <source>
        <dbReference type="EMBL" id="KKK62835.1"/>
    </source>
</evidence>
<dbReference type="InterPro" id="IPR009061">
    <property type="entry name" value="DNA-bd_dom_put_sf"/>
</dbReference>
<sequence length="52" mass="6053">MTAKEAAKYLRVSMFTLGKMESKGDLEPFRTPGGHRRYNLEMLNKYLNSSRK</sequence>
<feature type="domain" description="Helix-turn-helix" evidence="1">
    <location>
        <begin position="1"/>
        <end position="49"/>
    </location>
</feature>
<dbReference type="InterPro" id="IPR041657">
    <property type="entry name" value="HTH_17"/>
</dbReference>
<dbReference type="InterPro" id="IPR010093">
    <property type="entry name" value="SinI_DNA-bd"/>
</dbReference>
<evidence type="ECO:0000259" key="1">
    <source>
        <dbReference type="Pfam" id="PF12728"/>
    </source>
</evidence>
<accession>A0A0F8XNT4</accession>
<protein>
    <recommendedName>
        <fullName evidence="1">Helix-turn-helix domain-containing protein</fullName>
    </recommendedName>
</protein>
<reference evidence="2" key="1">
    <citation type="journal article" date="2015" name="Nature">
        <title>Complex archaea that bridge the gap between prokaryotes and eukaryotes.</title>
        <authorList>
            <person name="Spang A."/>
            <person name="Saw J.H."/>
            <person name="Jorgensen S.L."/>
            <person name="Zaremba-Niedzwiedzka K."/>
            <person name="Martijn J."/>
            <person name="Lind A.E."/>
            <person name="van Eijk R."/>
            <person name="Schleper C."/>
            <person name="Guy L."/>
            <person name="Ettema T.J."/>
        </authorList>
    </citation>
    <scope>NUCLEOTIDE SEQUENCE</scope>
</reference>
<dbReference type="Gene3D" id="1.10.1660.10">
    <property type="match status" value="1"/>
</dbReference>
<dbReference type="GO" id="GO:0003677">
    <property type="term" value="F:DNA binding"/>
    <property type="evidence" value="ECO:0007669"/>
    <property type="project" value="InterPro"/>
</dbReference>
<dbReference type="NCBIfam" id="TIGR01764">
    <property type="entry name" value="excise"/>
    <property type="match status" value="1"/>
</dbReference>
<dbReference type="SUPFAM" id="SSF46955">
    <property type="entry name" value="Putative DNA-binding domain"/>
    <property type="match status" value="1"/>
</dbReference>
<gene>
    <name evidence="2" type="ORF">LCGC14_3000360</name>
</gene>
<name>A0A0F8XNT4_9ZZZZ</name>
<dbReference type="EMBL" id="LAZR01061805">
    <property type="protein sequence ID" value="KKK62835.1"/>
    <property type="molecule type" value="Genomic_DNA"/>
</dbReference>
<organism evidence="2">
    <name type="scientific">marine sediment metagenome</name>
    <dbReference type="NCBI Taxonomy" id="412755"/>
    <lineage>
        <taxon>unclassified sequences</taxon>
        <taxon>metagenomes</taxon>
        <taxon>ecological metagenomes</taxon>
    </lineage>
</organism>
<proteinExistence type="predicted"/>
<dbReference type="Pfam" id="PF12728">
    <property type="entry name" value="HTH_17"/>
    <property type="match status" value="1"/>
</dbReference>
<dbReference type="AlphaFoldDB" id="A0A0F8XNT4"/>
<comment type="caution">
    <text evidence="2">The sequence shown here is derived from an EMBL/GenBank/DDBJ whole genome shotgun (WGS) entry which is preliminary data.</text>
</comment>